<proteinExistence type="predicted"/>
<accession>A0AAW3MSD2</accession>
<evidence type="ECO:0000313" key="1">
    <source>
        <dbReference type="EMBL" id="KVP97824.1"/>
    </source>
</evidence>
<evidence type="ECO:0000313" key="2">
    <source>
        <dbReference type="Proteomes" id="UP000056453"/>
    </source>
</evidence>
<reference evidence="1 2" key="1">
    <citation type="submission" date="2015-11" db="EMBL/GenBank/DDBJ databases">
        <title>Expanding the genomic diversity of Burkholderia species for the development of highly accurate diagnostics.</title>
        <authorList>
            <person name="Sahl J."/>
            <person name="Keim P."/>
            <person name="Wagner D."/>
        </authorList>
    </citation>
    <scope>NUCLEOTIDE SEQUENCE [LARGE SCALE GENOMIC DNA]</scope>
    <source>
        <strain evidence="1 2">MSMB1808WGS</strain>
    </source>
</reference>
<protein>
    <submittedName>
        <fullName evidence="1">Uncharacterized protein</fullName>
    </submittedName>
</protein>
<dbReference type="EMBL" id="LPBJ01000047">
    <property type="protein sequence ID" value="KVP97824.1"/>
    <property type="molecule type" value="Genomic_DNA"/>
</dbReference>
<keyword evidence="2" id="KW-1185">Reference proteome</keyword>
<gene>
    <name evidence="1" type="ORF">WJ96_04440</name>
</gene>
<dbReference type="Proteomes" id="UP000056453">
    <property type="component" value="Unassembled WGS sequence"/>
</dbReference>
<name>A0AAW3MSD2_9BURK</name>
<sequence length="317" mass="35474">MYLMRTDLLAYVKALSLADRKNLSQKVLKLYEETGDLAKAALPFDGAHCSTHRLVPRQKLLQEAADSMLVLYSIVYSLGFDDQELEDMMKKKTDYWAELQAREDLLANKSPKGTPYELHITVAEAPDVDAFRLACHAAGVKPILLDLQTRSNDVIKDAMTSSVVFGTNTDALNALEAQAKVLESHGLKVVRKKIETVPWHPAAPSLQHAAPVMPKDCYFECHFGVKSLDGPPMEQLRTLSNELGCHMSRNTFKRTTDHVVVMLTYRDYEGPYEKVIAAVEHIGASLRRAGYEVDKEIVEFSLYDTKVHHDAAWLAAA</sequence>
<comment type="caution">
    <text evidence="1">The sequence shown here is derived from an EMBL/GenBank/DDBJ whole genome shotgun (WGS) entry which is preliminary data.</text>
</comment>
<organism evidence="1 2">
    <name type="scientific">Burkholderia ubonensis</name>
    <dbReference type="NCBI Taxonomy" id="101571"/>
    <lineage>
        <taxon>Bacteria</taxon>
        <taxon>Pseudomonadati</taxon>
        <taxon>Pseudomonadota</taxon>
        <taxon>Betaproteobacteria</taxon>
        <taxon>Burkholderiales</taxon>
        <taxon>Burkholderiaceae</taxon>
        <taxon>Burkholderia</taxon>
        <taxon>Burkholderia cepacia complex</taxon>
    </lineage>
</organism>
<dbReference type="Gene3D" id="1.10.287.1080">
    <property type="entry name" value="MazG-like"/>
    <property type="match status" value="1"/>
</dbReference>
<dbReference type="AlphaFoldDB" id="A0AAW3MSD2"/>